<dbReference type="EMBL" id="JAUIZM010000001">
    <property type="protein sequence ID" value="KAK1401836.1"/>
    <property type="molecule type" value="Genomic_DNA"/>
</dbReference>
<evidence type="ECO:0000256" key="1">
    <source>
        <dbReference type="ARBA" id="ARBA00001970"/>
    </source>
</evidence>
<evidence type="ECO:0000256" key="3">
    <source>
        <dbReference type="ARBA" id="ARBA00022617"/>
    </source>
</evidence>
<sequence>MIIQICSDILSVLLVTTGAVLSIRKFENTFNNTHQKMGLALYGVIWLQALTGFFRPERGHVGRQHMARKWKWNELRRAENGGIRTIRFRGMSVSLAGPYECVVKGGIVGLLGGGGPEELDMDT</sequence>
<dbReference type="PANTHER" id="PTHR15422:SF24">
    <property type="entry name" value="DOMON RELATED DOMAIN-CONTAINING PROTEIN"/>
    <property type="match status" value="1"/>
</dbReference>
<comment type="cofactor">
    <cofactor evidence="1">
        <name>heme b</name>
        <dbReference type="ChEBI" id="CHEBI:60344"/>
    </cofactor>
</comment>
<proteinExistence type="predicted"/>
<dbReference type="PANTHER" id="PTHR15422">
    <property type="entry name" value="OS05G0565100 PROTEIN"/>
    <property type="match status" value="1"/>
</dbReference>
<dbReference type="Proteomes" id="UP001237642">
    <property type="component" value="Unassembled WGS sequence"/>
</dbReference>
<dbReference type="GO" id="GO:0020037">
    <property type="term" value="F:heme binding"/>
    <property type="evidence" value="ECO:0007669"/>
    <property type="project" value="TreeGrafter"/>
</dbReference>
<keyword evidence="4" id="KW-0479">Metal-binding</keyword>
<accession>A0AAD8NAU4</accession>
<dbReference type="InterPro" id="IPR045150">
    <property type="entry name" value="CYB561D1/2"/>
</dbReference>
<evidence type="ECO:0000313" key="7">
    <source>
        <dbReference type="Proteomes" id="UP001237642"/>
    </source>
</evidence>
<dbReference type="AlphaFoldDB" id="A0AAD8NAU4"/>
<gene>
    <name evidence="6" type="ORF">POM88_001441</name>
</gene>
<keyword evidence="3" id="KW-0349">Heme</keyword>
<dbReference type="Gene3D" id="1.20.120.1770">
    <property type="match status" value="1"/>
</dbReference>
<keyword evidence="7" id="KW-1185">Reference proteome</keyword>
<keyword evidence="5" id="KW-0408">Iron</keyword>
<evidence type="ECO:0008006" key="8">
    <source>
        <dbReference type="Google" id="ProtNLM"/>
    </source>
</evidence>
<evidence type="ECO:0000313" key="6">
    <source>
        <dbReference type="EMBL" id="KAK1401836.1"/>
    </source>
</evidence>
<reference evidence="6" key="2">
    <citation type="submission" date="2023-05" db="EMBL/GenBank/DDBJ databases">
        <authorList>
            <person name="Schelkunov M.I."/>
        </authorList>
    </citation>
    <scope>NUCLEOTIDE SEQUENCE</scope>
    <source>
        <strain evidence="6">Hsosn_3</strain>
        <tissue evidence="6">Leaf</tissue>
    </source>
</reference>
<evidence type="ECO:0000256" key="2">
    <source>
        <dbReference type="ARBA" id="ARBA00004141"/>
    </source>
</evidence>
<comment type="subcellular location">
    <subcellularLocation>
        <location evidence="2">Membrane</location>
        <topology evidence="2">Multi-pass membrane protein</topology>
    </subcellularLocation>
</comment>
<dbReference type="GO" id="GO:0046872">
    <property type="term" value="F:metal ion binding"/>
    <property type="evidence" value="ECO:0007669"/>
    <property type="project" value="UniProtKB-KW"/>
</dbReference>
<protein>
    <recommendedName>
        <fullName evidence="8">Cytochrome b561 domain-containing protein</fullName>
    </recommendedName>
</protein>
<evidence type="ECO:0000256" key="4">
    <source>
        <dbReference type="ARBA" id="ARBA00022723"/>
    </source>
</evidence>
<evidence type="ECO:0000256" key="5">
    <source>
        <dbReference type="ARBA" id="ARBA00023004"/>
    </source>
</evidence>
<dbReference type="GO" id="GO:0140575">
    <property type="term" value="F:transmembrane monodehydroascorbate reductase activity"/>
    <property type="evidence" value="ECO:0007669"/>
    <property type="project" value="InterPro"/>
</dbReference>
<name>A0AAD8NAU4_9APIA</name>
<dbReference type="GO" id="GO:0016020">
    <property type="term" value="C:membrane"/>
    <property type="evidence" value="ECO:0007669"/>
    <property type="project" value="UniProtKB-SubCell"/>
</dbReference>
<organism evidence="6 7">
    <name type="scientific">Heracleum sosnowskyi</name>
    <dbReference type="NCBI Taxonomy" id="360622"/>
    <lineage>
        <taxon>Eukaryota</taxon>
        <taxon>Viridiplantae</taxon>
        <taxon>Streptophyta</taxon>
        <taxon>Embryophyta</taxon>
        <taxon>Tracheophyta</taxon>
        <taxon>Spermatophyta</taxon>
        <taxon>Magnoliopsida</taxon>
        <taxon>eudicotyledons</taxon>
        <taxon>Gunneridae</taxon>
        <taxon>Pentapetalae</taxon>
        <taxon>asterids</taxon>
        <taxon>campanulids</taxon>
        <taxon>Apiales</taxon>
        <taxon>Apiaceae</taxon>
        <taxon>Apioideae</taxon>
        <taxon>apioid superclade</taxon>
        <taxon>Tordylieae</taxon>
        <taxon>Tordyliinae</taxon>
        <taxon>Heracleum</taxon>
    </lineage>
</organism>
<reference evidence="6" key="1">
    <citation type="submission" date="2023-02" db="EMBL/GenBank/DDBJ databases">
        <title>Genome of toxic invasive species Heracleum sosnowskyi carries increased number of genes despite the absence of recent whole-genome duplications.</title>
        <authorList>
            <person name="Schelkunov M."/>
            <person name="Shtratnikova V."/>
            <person name="Makarenko M."/>
            <person name="Klepikova A."/>
            <person name="Omelchenko D."/>
            <person name="Novikova G."/>
            <person name="Obukhova E."/>
            <person name="Bogdanov V."/>
            <person name="Penin A."/>
            <person name="Logacheva M."/>
        </authorList>
    </citation>
    <scope>NUCLEOTIDE SEQUENCE</scope>
    <source>
        <strain evidence="6">Hsosn_3</strain>
        <tissue evidence="6">Leaf</tissue>
    </source>
</reference>
<comment type="caution">
    <text evidence="6">The sequence shown here is derived from an EMBL/GenBank/DDBJ whole genome shotgun (WGS) entry which is preliminary data.</text>
</comment>